<evidence type="ECO:0000313" key="2">
    <source>
        <dbReference type="EMBL" id="KAF4650810.1"/>
    </source>
</evidence>
<dbReference type="EMBL" id="JABAHT010000964">
    <property type="protein sequence ID" value="KAF4650810.1"/>
    <property type="molecule type" value="Genomic_DNA"/>
</dbReference>
<evidence type="ECO:0000313" key="3">
    <source>
        <dbReference type="Proteomes" id="UP000570595"/>
    </source>
</evidence>
<sequence length="67" mass="6990">MRHLRVQSSAEATRMRDPITGQFITSTDTPFGGPYNNLDGLYSSGAAASAAASTATVNQGNSTRALK</sequence>
<evidence type="ECO:0000256" key="1">
    <source>
        <dbReference type="SAM" id="MobiDB-lite"/>
    </source>
</evidence>
<dbReference type="Proteomes" id="UP000570595">
    <property type="component" value="Unassembled WGS sequence"/>
</dbReference>
<feature type="compositionally biased region" description="Polar residues" evidence="1">
    <location>
        <begin position="1"/>
        <end position="11"/>
    </location>
</feature>
<feature type="region of interest" description="Disordered" evidence="1">
    <location>
        <begin position="1"/>
        <end position="30"/>
    </location>
</feature>
<name>A0A7J6KUP5_PEROL</name>
<dbReference type="AlphaFoldDB" id="A0A7J6KUP5"/>
<protein>
    <submittedName>
        <fullName evidence="2">Uncharacterized protein</fullName>
    </submittedName>
</protein>
<reference evidence="2 3" key="1">
    <citation type="submission" date="2020-04" db="EMBL/GenBank/DDBJ databases">
        <title>Perkinsus olseni comparative genomics.</title>
        <authorList>
            <person name="Bogema D.R."/>
        </authorList>
    </citation>
    <scope>NUCLEOTIDE SEQUENCE [LARGE SCALE GENOMIC DNA]</scope>
    <source>
        <strain evidence="2">ATCC PRA-179</strain>
    </source>
</reference>
<comment type="caution">
    <text evidence="2">The sequence shown here is derived from an EMBL/GenBank/DDBJ whole genome shotgun (WGS) entry which is preliminary data.</text>
</comment>
<organism evidence="2 3">
    <name type="scientific">Perkinsus olseni</name>
    <name type="common">Perkinsus atlanticus</name>
    <dbReference type="NCBI Taxonomy" id="32597"/>
    <lineage>
        <taxon>Eukaryota</taxon>
        <taxon>Sar</taxon>
        <taxon>Alveolata</taxon>
        <taxon>Perkinsozoa</taxon>
        <taxon>Perkinsea</taxon>
        <taxon>Perkinsida</taxon>
        <taxon>Perkinsidae</taxon>
        <taxon>Perkinsus</taxon>
    </lineage>
</organism>
<gene>
    <name evidence="2" type="ORF">FOZ61_011014</name>
</gene>
<proteinExistence type="predicted"/>
<accession>A0A7J6KUP5</accession>